<dbReference type="SMART" id="SM00892">
    <property type="entry name" value="Endonuclease_NS"/>
    <property type="match status" value="1"/>
</dbReference>
<dbReference type="AlphaFoldDB" id="A0A5C6UMP4"/>
<organism evidence="14 15">
    <name type="scientific">Flavisphingopyxis soli</name>
    <dbReference type="NCBI Taxonomy" id="2601267"/>
    <lineage>
        <taxon>Bacteria</taxon>
        <taxon>Pseudomonadati</taxon>
        <taxon>Pseudomonadota</taxon>
        <taxon>Alphaproteobacteria</taxon>
        <taxon>Sphingomonadales</taxon>
        <taxon>Sphingopyxidaceae</taxon>
        <taxon>Flavisphingopyxis</taxon>
    </lineage>
</organism>
<keyword evidence="7" id="KW-0460">Magnesium</keyword>
<evidence type="ECO:0000256" key="10">
    <source>
        <dbReference type="RuleBase" id="RU366055"/>
    </source>
</evidence>
<sequence>MVFSLRAQRRWFLAGLASSCCALWCLPAQAQESELHTFHCFASCPSGAPDYDDIIVREIYTLASNDLTKFADWVAYRITPATIAGTQDRVWKADPWLGDPETLEPNDYDGANGALNTDRGHQAPLASFTGTPFWSDTNTLSNITPQKSDLNQGAWVKLENKEREIVLAEQTTLYVLSGPLFEIMEPPLPGADERHRVPSAYWKVLVTADGRATAFIMPQDTPRSADICSLRVTIDEVELRSRLFLYPDRDITQFGSLDSAIGCN</sequence>
<dbReference type="InterPro" id="IPR040255">
    <property type="entry name" value="Non-specific_endonuclease"/>
</dbReference>
<dbReference type="GO" id="GO:0003676">
    <property type="term" value="F:nucleic acid binding"/>
    <property type="evidence" value="ECO:0007669"/>
    <property type="project" value="InterPro"/>
</dbReference>
<dbReference type="InterPro" id="IPR001604">
    <property type="entry name" value="Endo_G_ENPP1-like_dom"/>
</dbReference>
<evidence type="ECO:0000259" key="13">
    <source>
        <dbReference type="SMART" id="SM00892"/>
    </source>
</evidence>
<evidence type="ECO:0000256" key="7">
    <source>
        <dbReference type="ARBA" id="ARBA00022842"/>
    </source>
</evidence>
<keyword evidence="15" id="KW-1185">Reference proteome</keyword>
<dbReference type="InterPro" id="IPR020821">
    <property type="entry name" value="ENPP1-3/EXOG-like_nuc-like"/>
</dbReference>
<evidence type="ECO:0000259" key="12">
    <source>
        <dbReference type="SMART" id="SM00477"/>
    </source>
</evidence>
<feature type="domain" description="DNA/RNA non-specific endonuclease/pyrophosphatase/phosphodiesterase" evidence="13">
    <location>
        <begin position="56"/>
        <end position="250"/>
    </location>
</feature>
<dbReference type="OrthoDB" id="9811262at2"/>
<dbReference type="EC" id="3.1.30.-" evidence="10"/>
<evidence type="ECO:0000313" key="15">
    <source>
        <dbReference type="Proteomes" id="UP000321129"/>
    </source>
</evidence>
<feature type="binding site" evidence="9">
    <location>
        <position position="151"/>
    </location>
    <ligand>
        <name>Mg(2+)</name>
        <dbReference type="ChEBI" id="CHEBI:18420"/>
        <note>catalytic</note>
    </ligand>
</feature>
<dbReference type="InterPro" id="IPR044929">
    <property type="entry name" value="DNA/RNA_non-sp_Endonuclease_sf"/>
</dbReference>
<keyword evidence="4 9" id="KW-0479">Metal-binding</keyword>
<feature type="domain" description="ENPP1-3/EXOG-like endonuclease/phosphodiesterase" evidence="12">
    <location>
        <begin position="57"/>
        <end position="252"/>
    </location>
</feature>
<comment type="caution">
    <text evidence="14">The sequence shown here is derived from an EMBL/GenBank/DDBJ whole genome shotgun (WGS) entry which is preliminary data.</text>
</comment>
<dbReference type="GO" id="GO:0016787">
    <property type="term" value="F:hydrolase activity"/>
    <property type="evidence" value="ECO:0007669"/>
    <property type="project" value="UniProtKB-KW"/>
</dbReference>
<evidence type="ECO:0000256" key="9">
    <source>
        <dbReference type="PIRSR" id="PIRSR640255-2"/>
    </source>
</evidence>
<dbReference type="SMART" id="SM00477">
    <property type="entry name" value="NUC"/>
    <property type="match status" value="1"/>
</dbReference>
<reference evidence="14 15" key="1">
    <citation type="submission" date="2019-08" db="EMBL/GenBank/DDBJ databases">
        <title>Sphingorhabdus soil sp. nov., isolated from arctic soil.</title>
        <authorList>
            <person name="Liu Y."/>
        </authorList>
    </citation>
    <scope>NUCLEOTIDE SEQUENCE [LARGE SCALE GENOMIC DNA]</scope>
    <source>
        <strain evidence="14 15">D-2Q-5-6</strain>
    </source>
</reference>
<keyword evidence="6 10" id="KW-0378">Hydrolase</keyword>
<proteinExistence type="inferred from homology"/>
<dbReference type="SUPFAM" id="SSF54060">
    <property type="entry name" value="His-Me finger endonucleases"/>
    <property type="match status" value="1"/>
</dbReference>
<evidence type="ECO:0000256" key="1">
    <source>
        <dbReference type="ARBA" id="ARBA00001946"/>
    </source>
</evidence>
<evidence type="ECO:0000256" key="6">
    <source>
        <dbReference type="ARBA" id="ARBA00022801"/>
    </source>
</evidence>
<feature type="signal peptide" evidence="11">
    <location>
        <begin position="1"/>
        <end position="30"/>
    </location>
</feature>
<dbReference type="PROSITE" id="PS01070">
    <property type="entry name" value="NUCLEASE_NON_SPEC"/>
    <property type="match status" value="1"/>
</dbReference>
<dbReference type="Gene3D" id="3.40.570.10">
    <property type="entry name" value="Extracellular Endonuclease, subunit A"/>
    <property type="match status" value="1"/>
</dbReference>
<evidence type="ECO:0000256" key="11">
    <source>
        <dbReference type="SAM" id="SignalP"/>
    </source>
</evidence>
<gene>
    <name evidence="14" type="ORF">FSZ31_01030</name>
</gene>
<dbReference type="Proteomes" id="UP000321129">
    <property type="component" value="Unassembled WGS sequence"/>
</dbReference>
<keyword evidence="11" id="KW-0732">Signal</keyword>
<evidence type="ECO:0000256" key="3">
    <source>
        <dbReference type="ARBA" id="ARBA00022722"/>
    </source>
</evidence>
<comment type="similarity">
    <text evidence="2 10">Belongs to the DNA/RNA non-specific endonuclease family.</text>
</comment>
<accession>A0A5C6UMP4</accession>
<feature type="active site" description="Proton acceptor" evidence="8">
    <location>
        <position position="121"/>
    </location>
</feature>
<evidence type="ECO:0000256" key="8">
    <source>
        <dbReference type="PIRSR" id="PIRSR640255-1"/>
    </source>
</evidence>
<dbReference type="GO" id="GO:0004519">
    <property type="term" value="F:endonuclease activity"/>
    <property type="evidence" value="ECO:0007669"/>
    <property type="project" value="UniProtKB-UniRule"/>
</dbReference>
<dbReference type="GO" id="GO:0046872">
    <property type="term" value="F:metal ion binding"/>
    <property type="evidence" value="ECO:0007669"/>
    <property type="project" value="UniProtKB-KW"/>
</dbReference>
<feature type="chain" id="PRO_5023133517" description="Endonuclease" evidence="11">
    <location>
        <begin position="31"/>
        <end position="264"/>
    </location>
</feature>
<evidence type="ECO:0000256" key="4">
    <source>
        <dbReference type="ARBA" id="ARBA00022723"/>
    </source>
</evidence>
<keyword evidence="3 10" id="KW-0540">Nuclease</keyword>
<evidence type="ECO:0000256" key="2">
    <source>
        <dbReference type="ARBA" id="ARBA00010052"/>
    </source>
</evidence>
<evidence type="ECO:0000256" key="5">
    <source>
        <dbReference type="ARBA" id="ARBA00022759"/>
    </source>
</evidence>
<dbReference type="PANTHER" id="PTHR13966">
    <property type="entry name" value="ENDONUCLEASE RELATED"/>
    <property type="match status" value="1"/>
</dbReference>
<dbReference type="Pfam" id="PF01223">
    <property type="entry name" value="Endonuclease_NS"/>
    <property type="match status" value="1"/>
</dbReference>
<dbReference type="InterPro" id="IPR044925">
    <property type="entry name" value="His-Me_finger_sf"/>
</dbReference>
<comment type="cofactor">
    <cofactor evidence="1 10">
        <name>Mg(2+)</name>
        <dbReference type="ChEBI" id="CHEBI:18420"/>
    </cofactor>
</comment>
<dbReference type="RefSeq" id="WP_147121212.1">
    <property type="nucleotide sequence ID" value="NZ_VOPY01000001.1"/>
</dbReference>
<dbReference type="EMBL" id="VOPY01000001">
    <property type="protein sequence ID" value="TXC73376.1"/>
    <property type="molecule type" value="Genomic_DNA"/>
</dbReference>
<evidence type="ECO:0000313" key="14">
    <source>
        <dbReference type="EMBL" id="TXC73376.1"/>
    </source>
</evidence>
<keyword evidence="5 10" id="KW-0255">Endonuclease</keyword>
<protein>
    <recommendedName>
        <fullName evidence="10">Endonuclease</fullName>
        <ecNumber evidence="10">3.1.30.-</ecNumber>
    </recommendedName>
</protein>
<dbReference type="PANTHER" id="PTHR13966:SF5">
    <property type="entry name" value="ENDONUCLEASE G, MITOCHONDRIAL"/>
    <property type="match status" value="1"/>
</dbReference>
<name>A0A5C6UMP4_9SPHN</name>
<dbReference type="InterPro" id="IPR018524">
    <property type="entry name" value="DNA/RNA_endonuclease_AS"/>
</dbReference>